<name>A0A255IMY7_9FIRM</name>
<proteinExistence type="predicted"/>
<organism evidence="1 4">
    <name type="scientific">Lachnotalea glycerini</name>
    <dbReference type="NCBI Taxonomy" id="1763509"/>
    <lineage>
        <taxon>Bacteria</taxon>
        <taxon>Bacillati</taxon>
        <taxon>Bacillota</taxon>
        <taxon>Clostridia</taxon>
        <taxon>Lachnospirales</taxon>
        <taxon>Lachnospiraceae</taxon>
        <taxon>Lachnotalea</taxon>
    </lineage>
</organism>
<dbReference type="SUPFAM" id="SSF88946">
    <property type="entry name" value="Sigma2 domain of RNA polymerase sigma factors"/>
    <property type="match status" value="1"/>
</dbReference>
<dbReference type="Proteomes" id="UP000216411">
    <property type="component" value="Unassembled WGS sequence"/>
</dbReference>
<dbReference type="EMBL" id="NOKA02000010">
    <property type="protein sequence ID" value="RDY31754.1"/>
    <property type="molecule type" value="Genomic_DNA"/>
</dbReference>
<dbReference type="GO" id="GO:0003700">
    <property type="term" value="F:DNA-binding transcription factor activity"/>
    <property type="evidence" value="ECO:0007669"/>
    <property type="project" value="InterPro"/>
</dbReference>
<evidence type="ECO:0000313" key="3">
    <source>
        <dbReference type="Proteomes" id="UP000216411"/>
    </source>
</evidence>
<dbReference type="EMBL" id="QICS01000005">
    <property type="protein sequence ID" value="PXV90186.1"/>
    <property type="molecule type" value="Genomic_DNA"/>
</dbReference>
<reference evidence="1 4" key="2">
    <citation type="submission" date="2018-05" db="EMBL/GenBank/DDBJ databases">
        <title>Genomic Encyclopedia of Type Strains, Phase IV (KMG-IV): sequencing the most valuable type-strain genomes for metagenomic binning, comparative biology and taxonomic classification.</title>
        <authorList>
            <person name="Goeker M."/>
        </authorList>
    </citation>
    <scope>NUCLEOTIDE SEQUENCE [LARGE SCALE GENOMIC DNA]</scope>
    <source>
        <strain evidence="1 4">DSM 28816</strain>
    </source>
</reference>
<dbReference type="GO" id="GO:0006352">
    <property type="term" value="P:DNA-templated transcription initiation"/>
    <property type="evidence" value="ECO:0007669"/>
    <property type="project" value="InterPro"/>
</dbReference>
<accession>A0A255IMY7</accession>
<dbReference type="OrthoDB" id="9782703at2"/>
<sequence>MILNKLEEEIHGCINEESTKDRCYAFVELMNKNMQRMYKVAKAYMKYDSDVADVIQDTILTCYEKIGTLIQGIFSYFLIIS</sequence>
<dbReference type="AlphaFoldDB" id="A0A255IMY7"/>
<dbReference type="Proteomes" id="UP000247523">
    <property type="component" value="Unassembled WGS sequence"/>
</dbReference>
<evidence type="ECO:0000313" key="4">
    <source>
        <dbReference type="Proteomes" id="UP000247523"/>
    </source>
</evidence>
<keyword evidence="3" id="KW-1185">Reference proteome</keyword>
<reference evidence="2 3" key="1">
    <citation type="journal article" date="2017" name="Genome Announc.">
        <title>Draft Genome Sequence of a Sporulating and Motile Strain of Lachnotalea glycerini Isolated from Water in Quebec City, Canada.</title>
        <authorList>
            <person name="Maheux A.F."/>
            <person name="Boudreau D.K."/>
            <person name="Berube E."/>
            <person name="Boissinot M."/>
            <person name="Raymond F."/>
            <person name="Brodeur S."/>
            <person name="Corbeil J."/>
            <person name="Isabel S."/>
            <person name="Omar R.F."/>
            <person name="Bergeron M.G."/>
        </authorList>
    </citation>
    <scope>NUCLEOTIDE SEQUENCE [LARGE SCALE GENOMIC DNA]</scope>
    <source>
        <strain evidence="2 3">CCRI-19302</strain>
    </source>
</reference>
<dbReference type="Gene3D" id="1.10.1740.10">
    <property type="match status" value="1"/>
</dbReference>
<evidence type="ECO:0000313" key="2">
    <source>
        <dbReference type="EMBL" id="RDY31754.1"/>
    </source>
</evidence>
<dbReference type="RefSeq" id="WP_094377221.1">
    <property type="nucleotide sequence ID" value="NZ_NOKA02000010.1"/>
</dbReference>
<dbReference type="InterPro" id="IPR013325">
    <property type="entry name" value="RNA_pol_sigma_r2"/>
</dbReference>
<evidence type="ECO:0000313" key="1">
    <source>
        <dbReference type="EMBL" id="PXV90186.1"/>
    </source>
</evidence>
<gene>
    <name evidence="1" type="ORF">C8E03_10593</name>
    <name evidence="2" type="ORF">CG710_007880</name>
</gene>
<protein>
    <submittedName>
        <fullName evidence="1">Exportin 1-like protein</fullName>
    </submittedName>
</protein>
<comment type="caution">
    <text evidence="1">The sequence shown here is derived from an EMBL/GenBank/DDBJ whole genome shotgun (WGS) entry which is preliminary data.</text>
</comment>
<reference evidence="2" key="3">
    <citation type="submission" date="2018-07" db="EMBL/GenBank/DDBJ databases">
        <authorList>
            <person name="Quirk P.G."/>
            <person name="Krulwich T.A."/>
        </authorList>
    </citation>
    <scope>NUCLEOTIDE SEQUENCE</scope>
    <source>
        <strain evidence="2">CCRI-19302</strain>
    </source>
</reference>